<name>A0A431VNG5_9PROT</name>
<protein>
    <submittedName>
        <fullName evidence="3">FkbM family methyltransferase</fullName>
    </submittedName>
</protein>
<dbReference type="PANTHER" id="PTHR44998">
    <property type="match status" value="1"/>
</dbReference>
<keyword evidence="3" id="KW-0489">Methyltransferase</keyword>
<dbReference type="PROSITE" id="PS50005">
    <property type="entry name" value="TPR"/>
    <property type="match status" value="3"/>
</dbReference>
<dbReference type="PANTHER" id="PTHR44998:SF1">
    <property type="entry name" value="UDP-N-ACETYLGLUCOSAMINE--PEPTIDE N-ACETYLGLUCOSAMINYLTRANSFERASE 110 KDA SUBUNIT"/>
    <property type="match status" value="1"/>
</dbReference>
<dbReference type="AlphaFoldDB" id="A0A431VNG5"/>
<dbReference type="InterPro" id="IPR019734">
    <property type="entry name" value="TPR_rpt"/>
</dbReference>
<comment type="caution">
    <text evidence="3">The sequence shown here is derived from an EMBL/GenBank/DDBJ whole genome shotgun (WGS) entry which is preliminary data.</text>
</comment>
<feature type="domain" description="Methyltransferase FkbM" evidence="2">
    <location>
        <begin position="319"/>
        <end position="480"/>
    </location>
</feature>
<keyword evidence="1" id="KW-0802">TPR repeat</keyword>
<dbReference type="InterPro" id="IPR006342">
    <property type="entry name" value="FkbM_mtfrase"/>
</dbReference>
<reference evidence="3 4" key="1">
    <citation type="submission" date="2018-12" db="EMBL/GenBank/DDBJ databases">
        <authorList>
            <person name="Yang Y."/>
        </authorList>
    </citation>
    <scope>NUCLEOTIDE SEQUENCE [LARGE SCALE GENOMIC DNA]</scope>
    <source>
        <strain evidence="3 4">L-25-5w-1</strain>
    </source>
</reference>
<dbReference type="Pfam" id="PF05050">
    <property type="entry name" value="Methyltransf_21"/>
    <property type="match status" value="1"/>
</dbReference>
<dbReference type="SUPFAM" id="SSF48452">
    <property type="entry name" value="TPR-like"/>
    <property type="match status" value="1"/>
</dbReference>
<dbReference type="Gene3D" id="3.40.50.150">
    <property type="entry name" value="Vaccinia Virus protein VP39"/>
    <property type="match status" value="1"/>
</dbReference>
<keyword evidence="4" id="KW-1185">Reference proteome</keyword>
<dbReference type="EMBL" id="RXMA01000001">
    <property type="protein sequence ID" value="RTR24304.1"/>
    <property type="molecule type" value="Genomic_DNA"/>
</dbReference>
<dbReference type="SUPFAM" id="SSF53335">
    <property type="entry name" value="S-adenosyl-L-methionine-dependent methyltransferases"/>
    <property type="match status" value="1"/>
</dbReference>
<proteinExistence type="predicted"/>
<dbReference type="InterPro" id="IPR029063">
    <property type="entry name" value="SAM-dependent_MTases_sf"/>
</dbReference>
<evidence type="ECO:0000259" key="2">
    <source>
        <dbReference type="Pfam" id="PF05050"/>
    </source>
</evidence>
<feature type="repeat" description="TPR" evidence="1">
    <location>
        <begin position="72"/>
        <end position="105"/>
    </location>
</feature>
<dbReference type="SMART" id="SM00028">
    <property type="entry name" value="TPR"/>
    <property type="match status" value="6"/>
</dbReference>
<dbReference type="GO" id="GO:0032259">
    <property type="term" value="P:methylation"/>
    <property type="evidence" value="ECO:0007669"/>
    <property type="project" value="UniProtKB-KW"/>
</dbReference>
<dbReference type="Gene3D" id="1.25.40.10">
    <property type="entry name" value="Tetratricopeptide repeat domain"/>
    <property type="match status" value="2"/>
</dbReference>
<dbReference type="InterPro" id="IPR011990">
    <property type="entry name" value="TPR-like_helical_dom_sf"/>
</dbReference>
<gene>
    <name evidence="3" type="ORF">EJ903_00525</name>
</gene>
<organism evidence="3 4">
    <name type="scientific">Azospirillum griseum</name>
    <dbReference type="NCBI Taxonomy" id="2496639"/>
    <lineage>
        <taxon>Bacteria</taxon>
        <taxon>Pseudomonadati</taxon>
        <taxon>Pseudomonadota</taxon>
        <taxon>Alphaproteobacteria</taxon>
        <taxon>Rhodospirillales</taxon>
        <taxon>Azospirillaceae</taxon>
        <taxon>Azospirillum</taxon>
    </lineage>
</organism>
<dbReference type="RefSeq" id="WP_126611126.1">
    <property type="nucleotide sequence ID" value="NZ_JBHUCY010000064.1"/>
</dbReference>
<feature type="repeat" description="TPR" evidence="1">
    <location>
        <begin position="241"/>
        <end position="274"/>
    </location>
</feature>
<evidence type="ECO:0000256" key="1">
    <source>
        <dbReference type="PROSITE-ProRule" id="PRU00339"/>
    </source>
</evidence>
<evidence type="ECO:0000313" key="4">
    <source>
        <dbReference type="Proteomes" id="UP000277007"/>
    </source>
</evidence>
<feature type="repeat" description="TPR" evidence="1">
    <location>
        <begin position="207"/>
        <end position="240"/>
    </location>
</feature>
<dbReference type="Pfam" id="PF13432">
    <property type="entry name" value="TPR_16"/>
    <property type="match status" value="1"/>
</dbReference>
<dbReference type="OrthoDB" id="7278101at2"/>
<dbReference type="GO" id="GO:0008168">
    <property type="term" value="F:methyltransferase activity"/>
    <property type="evidence" value="ECO:0007669"/>
    <property type="project" value="UniProtKB-KW"/>
</dbReference>
<evidence type="ECO:0000313" key="3">
    <source>
        <dbReference type="EMBL" id="RTR24304.1"/>
    </source>
</evidence>
<accession>A0A431VNG5</accession>
<dbReference type="NCBIfam" id="TIGR01444">
    <property type="entry name" value="fkbM_fam"/>
    <property type="match status" value="1"/>
</dbReference>
<sequence length="509" mass="55040">MATLAEALSIALDLHQAGRLDEAETLYRRILTAAPGQPDALHLSGVLAGQRGRTDQGIALIQKAIALTPSAADCRINLADLLRRTGRLAQAAALYRQALTLRPDRDDALAALALTAARLGSGQTPATQAANWYRLALAIRPDFVDVVGNLIGLCEADAALTLLSRRIRLRADTDALAARAARRHQTQDSAGAQADLRAALALAPDRADLWQELGESLHGDEAFSDAVSALSRAAALAPHRSPVRPRLGLLLRTVGRLAEAADQYRRVLADNPDHSAVRSALWEVERALGLHAAYHGHEGQDAFVHRTFFPDRTGGVFLDIGAYDGVTWSNTLFFERELGWTGLCVEASPTRFAALARNRPGPNLNIALANREGEAEFLDILDGPAMMGGLSETFDPGQRAFVDTLIHDKRLITVPVRRLGAVLAEHGITHVQYCSIDTEGAERSIIESIDFSRVTIDVFSLENPPEDPGLRALMDGLGYERVCRFFGGDEVYARRGLHRHPPSPASSMG</sequence>
<dbReference type="Proteomes" id="UP000277007">
    <property type="component" value="Unassembled WGS sequence"/>
</dbReference>
<keyword evidence="3" id="KW-0808">Transferase</keyword>